<evidence type="ECO:0000259" key="3">
    <source>
        <dbReference type="PROSITE" id="PS50102"/>
    </source>
</evidence>
<dbReference type="GO" id="GO:0071014">
    <property type="term" value="C:post-mRNA release spliceosomal complex"/>
    <property type="evidence" value="ECO:0007669"/>
    <property type="project" value="TreeGrafter"/>
</dbReference>
<proteinExistence type="predicted"/>
<dbReference type="GO" id="GO:0061632">
    <property type="term" value="F:RNA lariat debranching enzyme activator activity"/>
    <property type="evidence" value="ECO:0007669"/>
    <property type="project" value="TreeGrafter"/>
</dbReference>
<dbReference type="InterPro" id="IPR035979">
    <property type="entry name" value="RBD_domain_sf"/>
</dbReference>
<organism evidence="4 5">
    <name type="scientific">Triparma columacea</name>
    <dbReference type="NCBI Taxonomy" id="722753"/>
    <lineage>
        <taxon>Eukaryota</taxon>
        <taxon>Sar</taxon>
        <taxon>Stramenopiles</taxon>
        <taxon>Ochrophyta</taxon>
        <taxon>Bolidophyceae</taxon>
        <taxon>Parmales</taxon>
        <taxon>Triparmaceae</taxon>
        <taxon>Triparma</taxon>
    </lineage>
</organism>
<keyword evidence="5" id="KW-1185">Reference proteome</keyword>
<dbReference type="CDD" id="cd07380">
    <property type="entry name" value="MPP_CWF19_N"/>
    <property type="match status" value="1"/>
</dbReference>
<name>A0A9W7G1Q4_9STRA</name>
<dbReference type="EMBL" id="BRYA01000780">
    <property type="protein sequence ID" value="GMI32310.1"/>
    <property type="molecule type" value="Genomic_DNA"/>
</dbReference>
<dbReference type="InterPro" id="IPR036265">
    <property type="entry name" value="HIT-like_sf"/>
</dbReference>
<sequence length="819" mass="88962">MSPPRKEKVLVVGSVSSSLKALAAKLNTLNTSKSGPFDACFCTGPFFSSNDDEVNALLDGTTVFPIPVYFQDIGVPTKAVGKILEDATNPYNPPPPNGIIRIANNVHFLGSKCGLTTVNKLVVSWIAPQATSAEIETVRKMSNHGSYLGCDIFLSSEWPQSILSIIPQETRVKLNDATGTNDFSDVSTFGDCDIADLAAAVRPRYHFATTHGVFCQAPVYRNIGSGGTAHDRLFHGTRFIALNGVLPKPDKDKMKKWIHAIGIETLTQMERGVLLKEAPNTVDSPYTGETFEKVNASGASSNATYGVSASSARMMMASDAQSEQFRWAGRGVDNNAQNKRRREAMESNDGPDPNADTLHISGLNKDPGGVINPNSILGAIANSDAVESVRLPPGKAFGFIQFSSHAEAAKTLQATSGGLSISGVFLSLKWAASSSSGGDSKRPRKEQILEKDCPDSEMLFFTYPKTVPAIMFQECAENLRKLAEKLLENAINGDGASEDRVTAETEPALVVQSKLALGKGFGFLSFASHAAAAMAIAAMTGGTDGGLVAEDEIGSQPVLKNTGIYWSKAEKFSSSDQQDIVGLDFQRVRYPEDPREDCWFCLASECCEKHFIVSVGETAYVAMPKGPINDNHSLIIPVVHEKKGALCGSAAKEVEELKEKLIGHAKAEGRELFVFERNIATKGGYHPHVQCIPMEKEHAKKLSEVVRFACQRSGINMREVQNDIGVKTIINNLEEGEGYFYMEVPSVTGEPKKLIYVHQRGDKFNKVPIQFGRELAAVAMGSPERHHWKACVVCKDEETSTTMKYRESLSKFEEEAKKV</sequence>
<feature type="region of interest" description="Disordered" evidence="2">
    <location>
        <begin position="326"/>
        <end position="365"/>
    </location>
</feature>
<dbReference type="AlphaFoldDB" id="A0A9W7G1Q4"/>
<dbReference type="InterPro" id="IPR012677">
    <property type="entry name" value="Nucleotide-bd_a/b_plait_sf"/>
</dbReference>
<dbReference type="Gene3D" id="3.30.428.10">
    <property type="entry name" value="HIT-like"/>
    <property type="match status" value="1"/>
</dbReference>
<dbReference type="GO" id="GO:0000398">
    <property type="term" value="P:mRNA splicing, via spliceosome"/>
    <property type="evidence" value="ECO:0007669"/>
    <property type="project" value="TreeGrafter"/>
</dbReference>
<evidence type="ECO:0000256" key="2">
    <source>
        <dbReference type="SAM" id="MobiDB-lite"/>
    </source>
</evidence>
<evidence type="ECO:0000313" key="4">
    <source>
        <dbReference type="EMBL" id="GMI32310.1"/>
    </source>
</evidence>
<dbReference type="Pfam" id="PF04677">
    <property type="entry name" value="CwfJ_C_1"/>
    <property type="match status" value="1"/>
</dbReference>
<protein>
    <recommendedName>
        <fullName evidence="3">RRM domain-containing protein</fullName>
    </recommendedName>
</protein>
<dbReference type="OrthoDB" id="444325at2759"/>
<dbReference type="Proteomes" id="UP001165065">
    <property type="component" value="Unassembled WGS sequence"/>
</dbReference>
<dbReference type="SUPFAM" id="SSF54928">
    <property type="entry name" value="RNA-binding domain, RBD"/>
    <property type="match status" value="1"/>
</dbReference>
<evidence type="ECO:0000313" key="5">
    <source>
        <dbReference type="Proteomes" id="UP001165065"/>
    </source>
</evidence>
<comment type="caution">
    <text evidence="4">The sequence shown here is derived from an EMBL/GenBank/DDBJ whole genome shotgun (WGS) entry which is preliminary data.</text>
</comment>
<keyword evidence="1" id="KW-0694">RNA-binding</keyword>
<reference evidence="5" key="1">
    <citation type="journal article" date="2023" name="Commun. Biol.">
        <title>Genome analysis of Parmales, the sister group of diatoms, reveals the evolutionary specialization of diatoms from phago-mixotrophs to photoautotrophs.</title>
        <authorList>
            <person name="Ban H."/>
            <person name="Sato S."/>
            <person name="Yoshikawa S."/>
            <person name="Yamada K."/>
            <person name="Nakamura Y."/>
            <person name="Ichinomiya M."/>
            <person name="Sato N."/>
            <person name="Blanc-Mathieu R."/>
            <person name="Endo H."/>
            <person name="Kuwata A."/>
            <person name="Ogata H."/>
        </authorList>
    </citation>
    <scope>NUCLEOTIDE SEQUENCE [LARGE SCALE GENOMIC DNA]</scope>
</reference>
<dbReference type="PANTHER" id="PTHR12072:SF4">
    <property type="entry name" value="CWF19-LIKE PROTEIN 1"/>
    <property type="match status" value="1"/>
</dbReference>
<dbReference type="SUPFAM" id="SSF54197">
    <property type="entry name" value="HIT-like"/>
    <property type="match status" value="1"/>
</dbReference>
<gene>
    <name evidence="4" type="ORF">TrCOL_g219</name>
</gene>
<dbReference type="Gene3D" id="3.30.70.330">
    <property type="match status" value="1"/>
</dbReference>
<dbReference type="InterPro" id="IPR006768">
    <property type="entry name" value="Cwf19-like_C_dom-1"/>
</dbReference>
<dbReference type="PROSITE" id="PS50102">
    <property type="entry name" value="RRM"/>
    <property type="match status" value="1"/>
</dbReference>
<dbReference type="InterPro" id="IPR000504">
    <property type="entry name" value="RRM_dom"/>
</dbReference>
<feature type="domain" description="RRM" evidence="3">
    <location>
        <begin position="356"/>
        <end position="433"/>
    </location>
</feature>
<dbReference type="PANTHER" id="PTHR12072">
    <property type="entry name" value="CWF19, CELL CYCLE CONTROL PROTEIN"/>
    <property type="match status" value="1"/>
</dbReference>
<accession>A0A9W7G1Q4</accession>
<evidence type="ECO:0000256" key="1">
    <source>
        <dbReference type="PROSITE-ProRule" id="PRU00176"/>
    </source>
</evidence>
<dbReference type="GO" id="GO:0003723">
    <property type="term" value="F:RNA binding"/>
    <property type="evidence" value="ECO:0007669"/>
    <property type="project" value="UniProtKB-UniRule"/>
</dbReference>
<dbReference type="InterPro" id="IPR040194">
    <property type="entry name" value="Cwf19-like"/>
</dbReference>